<proteinExistence type="inferred from homology"/>
<evidence type="ECO:0000256" key="8">
    <source>
        <dbReference type="ARBA" id="ARBA00048628"/>
    </source>
</evidence>
<evidence type="ECO:0000313" key="10">
    <source>
        <dbReference type="EMBL" id="AJP74527.1"/>
    </source>
</evidence>
<gene>
    <name evidence="10" type="ORF">TS85_14185</name>
</gene>
<sequence length="277" mass="29288">MYAPPSLLDDASIEITAKDQHHLDQLARGFAPGTPVSITFLPGETFEDRIAAAQRVRAAGFTPVPHISARRLTSVAELEGFVAGLVDAAAVTRVFVVGGDLPQPAGPFEDALAVIRSGILAFHGIEQVGIAGYPEGHPDIAPAALDAAMRDKLDAIHAAGQRAWIATQFSFDAVPVLDWLARLRAEGIDETVRIGVPGPASVKTLLRFATRCGVGVSAKVMTKYGLSLTQFLGNAGPDKLIEALTAGLVPEVHGDARLHFYPFGGLEKTADWVARRG</sequence>
<evidence type="ECO:0000256" key="2">
    <source>
        <dbReference type="ARBA" id="ARBA00004777"/>
    </source>
</evidence>
<evidence type="ECO:0000256" key="5">
    <source>
        <dbReference type="ARBA" id="ARBA00022827"/>
    </source>
</evidence>
<comment type="cofactor">
    <cofactor evidence="1 9">
        <name>FAD</name>
        <dbReference type="ChEBI" id="CHEBI:57692"/>
    </cofactor>
</comment>
<dbReference type="GO" id="GO:0009086">
    <property type="term" value="P:methionine biosynthetic process"/>
    <property type="evidence" value="ECO:0007669"/>
    <property type="project" value="TreeGrafter"/>
</dbReference>
<dbReference type="PANTHER" id="PTHR45754">
    <property type="entry name" value="METHYLENETETRAHYDROFOLATE REDUCTASE"/>
    <property type="match status" value="1"/>
</dbReference>
<evidence type="ECO:0000313" key="11">
    <source>
        <dbReference type="Proteomes" id="UP000032300"/>
    </source>
</evidence>
<comment type="pathway">
    <text evidence="7">Amino-acid biosynthesis; L-methionine biosynthesis via de novo pathway.</text>
</comment>
<dbReference type="InterPro" id="IPR003171">
    <property type="entry name" value="Mehydrof_redctse-like"/>
</dbReference>
<keyword evidence="6 9" id="KW-0560">Oxidoreductase</keyword>
<dbReference type="EMBL" id="CP010836">
    <property type="protein sequence ID" value="AJP74527.1"/>
    <property type="molecule type" value="Genomic_DNA"/>
</dbReference>
<evidence type="ECO:0000256" key="6">
    <source>
        <dbReference type="ARBA" id="ARBA00023002"/>
    </source>
</evidence>
<comment type="catalytic activity">
    <reaction evidence="8">
        <text>(6S)-5-methyl-5,6,7,8-tetrahydrofolate + NAD(+) = (6R)-5,10-methylene-5,6,7,8-tetrahydrofolate + NADH + H(+)</text>
        <dbReference type="Rhea" id="RHEA:19821"/>
        <dbReference type="ChEBI" id="CHEBI:15378"/>
        <dbReference type="ChEBI" id="CHEBI:15636"/>
        <dbReference type="ChEBI" id="CHEBI:18608"/>
        <dbReference type="ChEBI" id="CHEBI:57540"/>
        <dbReference type="ChEBI" id="CHEBI:57945"/>
        <dbReference type="EC" id="1.5.1.54"/>
    </reaction>
    <physiologicalReaction direction="right-to-left" evidence="8">
        <dbReference type="Rhea" id="RHEA:19823"/>
    </physiologicalReaction>
</comment>
<keyword evidence="4 9" id="KW-0285">Flavoprotein</keyword>
<dbReference type="KEGG" id="sphi:TS85_14185"/>
<name>A0A7U5BFX1_9SPHN</name>
<dbReference type="UniPathway" id="UPA00193"/>
<dbReference type="SUPFAM" id="SSF51730">
    <property type="entry name" value="FAD-linked oxidoreductase"/>
    <property type="match status" value="1"/>
</dbReference>
<accession>A0A7U5BFX1</accession>
<dbReference type="GO" id="GO:0106312">
    <property type="term" value="F:methylenetetrahydrofolate reductase (NADH) activity"/>
    <property type="evidence" value="ECO:0007669"/>
    <property type="project" value="UniProtKB-EC"/>
</dbReference>
<dbReference type="InterPro" id="IPR029041">
    <property type="entry name" value="FAD-linked_oxidoreductase-like"/>
</dbReference>
<keyword evidence="5 9" id="KW-0274">FAD</keyword>
<evidence type="ECO:0000256" key="9">
    <source>
        <dbReference type="RuleBase" id="RU003862"/>
    </source>
</evidence>
<dbReference type="GO" id="GO:0005829">
    <property type="term" value="C:cytosol"/>
    <property type="evidence" value="ECO:0007669"/>
    <property type="project" value="TreeGrafter"/>
</dbReference>
<evidence type="ECO:0000256" key="1">
    <source>
        <dbReference type="ARBA" id="ARBA00001974"/>
    </source>
</evidence>
<dbReference type="GO" id="GO:0071949">
    <property type="term" value="F:FAD binding"/>
    <property type="evidence" value="ECO:0007669"/>
    <property type="project" value="TreeGrafter"/>
</dbReference>
<reference evidence="10 11" key="2">
    <citation type="submission" date="2015-02" db="EMBL/GenBank/DDBJ databases">
        <title>The complete genome of Sphingomonas hengshuiensis sp. WHSC-8 isolated from soil of Hengshui Lake.</title>
        <authorList>
            <person name="Wei S."/>
            <person name="Guo J."/>
            <person name="Su C."/>
            <person name="Wu R."/>
            <person name="Zhang Z."/>
            <person name="Liang K."/>
            <person name="Li H."/>
            <person name="Wang T."/>
            <person name="Liu H."/>
            <person name="Zhang C."/>
            <person name="Li Z."/>
            <person name="Wang Q."/>
            <person name="Meng J."/>
        </authorList>
    </citation>
    <scope>NUCLEOTIDE SEQUENCE [LARGE SCALE GENOMIC DNA]</scope>
    <source>
        <strain evidence="10 11">WHSC-8</strain>
    </source>
</reference>
<comment type="similarity">
    <text evidence="3 9">Belongs to the methylenetetrahydrofolate reductase family.</text>
</comment>
<evidence type="ECO:0000256" key="3">
    <source>
        <dbReference type="ARBA" id="ARBA00006743"/>
    </source>
</evidence>
<dbReference type="Pfam" id="PF02219">
    <property type="entry name" value="MTHFR"/>
    <property type="match status" value="1"/>
</dbReference>
<organism evidence="10 11">
    <name type="scientific">Sphingomonas hengshuiensis</name>
    <dbReference type="NCBI Taxonomy" id="1609977"/>
    <lineage>
        <taxon>Bacteria</taxon>
        <taxon>Pseudomonadati</taxon>
        <taxon>Pseudomonadota</taxon>
        <taxon>Alphaproteobacteria</taxon>
        <taxon>Sphingomonadales</taxon>
        <taxon>Sphingomonadaceae</taxon>
        <taxon>Sphingomonas</taxon>
    </lineage>
</organism>
<comment type="pathway">
    <text evidence="2 9">One-carbon metabolism; tetrahydrofolate interconversion.</text>
</comment>
<dbReference type="PANTHER" id="PTHR45754:SF3">
    <property type="entry name" value="METHYLENETETRAHYDROFOLATE REDUCTASE (NADPH)"/>
    <property type="match status" value="1"/>
</dbReference>
<evidence type="ECO:0000256" key="4">
    <source>
        <dbReference type="ARBA" id="ARBA00022630"/>
    </source>
</evidence>
<reference evidence="10 11" key="1">
    <citation type="journal article" date="2015" name="Int. J. Syst. Evol. Microbiol.">
        <title>Sphingomonas hengshuiensis sp. nov., isolated from lake wetland.</title>
        <authorList>
            <person name="Wei S."/>
            <person name="Wang T."/>
            <person name="Liu H."/>
            <person name="Zhang C."/>
            <person name="Guo J."/>
            <person name="Wang Q."/>
            <person name="Liang K."/>
            <person name="Zhang Z."/>
        </authorList>
    </citation>
    <scope>NUCLEOTIDE SEQUENCE [LARGE SCALE GENOMIC DNA]</scope>
    <source>
        <strain evidence="10 11">WHSC-8</strain>
    </source>
</reference>
<dbReference type="AlphaFoldDB" id="A0A7U5BFX1"/>
<dbReference type="Gene3D" id="3.20.20.220">
    <property type="match status" value="1"/>
</dbReference>
<protein>
    <recommendedName>
        <fullName evidence="9">Methylenetetrahydrofolate reductase</fullName>
    </recommendedName>
</protein>
<dbReference type="Proteomes" id="UP000032300">
    <property type="component" value="Chromosome"/>
</dbReference>
<evidence type="ECO:0000256" key="7">
    <source>
        <dbReference type="ARBA" id="ARBA00034478"/>
    </source>
</evidence>
<keyword evidence="11" id="KW-1185">Reference proteome</keyword>
<dbReference type="GO" id="GO:0035999">
    <property type="term" value="P:tetrahydrofolate interconversion"/>
    <property type="evidence" value="ECO:0007669"/>
    <property type="project" value="UniProtKB-UniPathway"/>
</dbReference>